<dbReference type="InterPro" id="IPR008271">
    <property type="entry name" value="Ser/Thr_kinase_AS"/>
</dbReference>
<reference evidence="11" key="1">
    <citation type="journal article" date="2019" name="Int. J. Syst. Evol. Microbiol.">
        <title>The Global Catalogue of Microorganisms (GCM) 10K type strain sequencing project: providing services to taxonomists for standard genome sequencing and annotation.</title>
        <authorList>
            <consortium name="The Broad Institute Genomics Platform"/>
            <consortium name="The Broad Institute Genome Sequencing Center for Infectious Disease"/>
            <person name="Wu L."/>
            <person name="Ma J."/>
        </authorList>
    </citation>
    <scope>NUCLEOTIDE SEQUENCE [LARGE SCALE GENOMIC DNA]</scope>
    <source>
        <strain evidence="11">CCUG 59778</strain>
    </source>
</reference>
<feature type="compositionally biased region" description="Low complexity" evidence="8">
    <location>
        <begin position="333"/>
        <end position="343"/>
    </location>
</feature>
<name>A0ABW0EY00_9PSEU</name>
<dbReference type="InterPro" id="IPR011009">
    <property type="entry name" value="Kinase-like_dom_sf"/>
</dbReference>
<organism evidence="10 11">
    <name type="scientific">Actinokineospora guangxiensis</name>
    <dbReference type="NCBI Taxonomy" id="1490288"/>
    <lineage>
        <taxon>Bacteria</taxon>
        <taxon>Bacillati</taxon>
        <taxon>Actinomycetota</taxon>
        <taxon>Actinomycetes</taxon>
        <taxon>Pseudonocardiales</taxon>
        <taxon>Pseudonocardiaceae</taxon>
        <taxon>Actinokineospora</taxon>
    </lineage>
</organism>
<gene>
    <name evidence="10" type="ORF">ACFPM7_25570</name>
</gene>
<feature type="domain" description="Protein kinase" evidence="9">
    <location>
        <begin position="18"/>
        <end position="280"/>
    </location>
</feature>
<dbReference type="PANTHER" id="PTHR43289:SF6">
    <property type="entry name" value="SERINE_THREONINE-PROTEIN KINASE NEKL-3"/>
    <property type="match status" value="1"/>
</dbReference>
<sequence>MAPVSTSAAGQRLIGGRYRLRGVIGQGAMGVVWSAYDEHLRRPVAVKEVRRQPGVSDAEAAELRERTLREARAIAVLAHPNVVTLHDVVSEGDEPFVVMEYVVSLSLAQVLRLNGPCTDAQAAVLGGAVASGLLAAHAAGITHRDVKPGNVLVGTDGMSGTVKLTDFGIARNVSERTLTRSGIMLGSPAYIAPEVVSGEAVTPAADLWGLGATLFAAVEGRAPYDPDAPVLETLHRVVDGDVPLPEHDGPLREVITGLMVKDPAARMPLQQVRALLHPMQPAPGISVFADIRTSAADAETVITRPAGPPAETGAPTGSPEDSPDPGPAEEPAETPAPARPESPGELSVPLAAAPGPLPFDPPAVRSRGAVAAAVLTLVAAVVFGGAAAGGFALARTVGGEPVLPATTTTTAPPPPETPVTRLVPRGADAATLAGEQGGGFSVPVPEDWVKFVEQRSAETLPDSTRVHWVAPTGTADLVVERFPGYLRGHKVPEYEAALRGRAPEYRLVASTPIGETGVRLTYRTVESFPDAPGSPLPDLARVTFADVRPVGEDLWVVSLTVPIEQEGSARSGLFTEITAGFAVAAA</sequence>
<evidence type="ECO:0000256" key="7">
    <source>
        <dbReference type="PROSITE-ProRule" id="PRU10141"/>
    </source>
</evidence>
<dbReference type="PANTHER" id="PTHR43289">
    <property type="entry name" value="MITOGEN-ACTIVATED PROTEIN KINASE KINASE KINASE 20-RELATED"/>
    <property type="match status" value="1"/>
</dbReference>
<dbReference type="EC" id="2.7.11.1" evidence="1"/>
<proteinExistence type="predicted"/>
<dbReference type="GO" id="GO:0016301">
    <property type="term" value="F:kinase activity"/>
    <property type="evidence" value="ECO:0007669"/>
    <property type="project" value="UniProtKB-KW"/>
</dbReference>
<dbReference type="SUPFAM" id="SSF56112">
    <property type="entry name" value="Protein kinase-like (PK-like)"/>
    <property type="match status" value="1"/>
</dbReference>
<accession>A0ABW0EY00</accession>
<evidence type="ECO:0000256" key="1">
    <source>
        <dbReference type="ARBA" id="ARBA00012513"/>
    </source>
</evidence>
<evidence type="ECO:0000256" key="2">
    <source>
        <dbReference type="ARBA" id="ARBA00022527"/>
    </source>
</evidence>
<evidence type="ECO:0000256" key="6">
    <source>
        <dbReference type="ARBA" id="ARBA00022840"/>
    </source>
</evidence>
<protein>
    <recommendedName>
        <fullName evidence="1">non-specific serine/threonine protein kinase</fullName>
        <ecNumber evidence="1">2.7.11.1</ecNumber>
    </recommendedName>
</protein>
<dbReference type="SMART" id="SM00220">
    <property type="entry name" value="S_TKc"/>
    <property type="match status" value="1"/>
</dbReference>
<keyword evidence="3" id="KW-0808">Transferase</keyword>
<evidence type="ECO:0000259" key="9">
    <source>
        <dbReference type="PROSITE" id="PS50011"/>
    </source>
</evidence>
<evidence type="ECO:0000256" key="4">
    <source>
        <dbReference type="ARBA" id="ARBA00022741"/>
    </source>
</evidence>
<evidence type="ECO:0000256" key="5">
    <source>
        <dbReference type="ARBA" id="ARBA00022777"/>
    </source>
</evidence>
<dbReference type="CDD" id="cd14014">
    <property type="entry name" value="STKc_PknB_like"/>
    <property type="match status" value="1"/>
</dbReference>
<evidence type="ECO:0000256" key="8">
    <source>
        <dbReference type="SAM" id="MobiDB-lite"/>
    </source>
</evidence>
<dbReference type="InterPro" id="IPR017441">
    <property type="entry name" value="Protein_kinase_ATP_BS"/>
</dbReference>
<dbReference type="Gene3D" id="3.30.200.20">
    <property type="entry name" value="Phosphorylase Kinase, domain 1"/>
    <property type="match status" value="1"/>
</dbReference>
<keyword evidence="11" id="KW-1185">Reference proteome</keyword>
<dbReference type="PROSITE" id="PS00108">
    <property type="entry name" value="PROTEIN_KINASE_ST"/>
    <property type="match status" value="1"/>
</dbReference>
<dbReference type="Gene3D" id="1.10.510.10">
    <property type="entry name" value="Transferase(Phosphotransferase) domain 1"/>
    <property type="match status" value="1"/>
</dbReference>
<evidence type="ECO:0000313" key="11">
    <source>
        <dbReference type="Proteomes" id="UP001596157"/>
    </source>
</evidence>
<keyword evidence="4 7" id="KW-0547">Nucleotide-binding</keyword>
<evidence type="ECO:0000313" key="10">
    <source>
        <dbReference type="EMBL" id="MFC5290435.1"/>
    </source>
</evidence>
<evidence type="ECO:0000256" key="3">
    <source>
        <dbReference type="ARBA" id="ARBA00022679"/>
    </source>
</evidence>
<feature type="binding site" evidence="7">
    <location>
        <position position="47"/>
    </location>
    <ligand>
        <name>ATP</name>
        <dbReference type="ChEBI" id="CHEBI:30616"/>
    </ligand>
</feature>
<dbReference type="PROSITE" id="PS50011">
    <property type="entry name" value="PROTEIN_KINASE_DOM"/>
    <property type="match status" value="1"/>
</dbReference>
<keyword evidence="6 7" id="KW-0067">ATP-binding</keyword>
<dbReference type="RefSeq" id="WP_378250326.1">
    <property type="nucleotide sequence ID" value="NZ_JBHSKF010000017.1"/>
</dbReference>
<feature type="compositionally biased region" description="Low complexity" evidence="8">
    <location>
        <begin position="303"/>
        <end position="320"/>
    </location>
</feature>
<dbReference type="InterPro" id="IPR000719">
    <property type="entry name" value="Prot_kinase_dom"/>
</dbReference>
<keyword evidence="5 10" id="KW-0418">Kinase</keyword>
<feature type="region of interest" description="Disordered" evidence="8">
    <location>
        <begin position="301"/>
        <end position="354"/>
    </location>
</feature>
<dbReference type="PROSITE" id="PS00107">
    <property type="entry name" value="PROTEIN_KINASE_ATP"/>
    <property type="match status" value="1"/>
</dbReference>
<keyword evidence="2" id="KW-0723">Serine/threonine-protein kinase</keyword>
<dbReference type="EMBL" id="JBHSKF010000017">
    <property type="protein sequence ID" value="MFC5290435.1"/>
    <property type="molecule type" value="Genomic_DNA"/>
</dbReference>
<dbReference type="Proteomes" id="UP001596157">
    <property type="component" value="Unassembled WGS sequence"/>
</dbReference>
<comment type="caution">
    <text evidence="10">The sequence shown here is derived from an EMBL/GenBank/DDBJ whole genome shotgun (WGS) entry which is preliminary data.</text>
</comment>
<dbReference type="Pfam" id="PF00069">
    <property type="entry name" value="Pkinase"/>
    <property type="match status" value="1"/>
</dbReference>